<protein>
    <submittedName>
        <fullName evidence="2">Uncharacterized protein</fullName>
    </submittedName>
</protein>
<dbReference type="AlphaFoldDB" id="A0AAD9XFT2"/>
<dbReference type="InterPro" id="IPR012337">
    <property type="entry name" value="RNaseH-like_sf"/>
</dbReference>
<keyword evidence="3" id="KW-1185">Reference proteome</keyword>
<comment type="caution">
    <text evidence="2">The sequence shown here is derived from an EMBL/GenBank/DDBJ whole genome shotgun (WGS) entry which is preliminary data.</text>
</comment>
<dbReference type="InterPro" id="IPR052035">
    <property type="entry name" value="ZnF_BED_domain_contain"/>
</dbReference>
<organism evidence="2 3">
    <name type="scientific">Dipteronia dyeriana</name>
    <dbReference type="NCBI Taxonomy" id="168575"/>
    <lineage>
        <taxon>Eukaryota</taxon>
        <taxon>Viridiplantae</taxon>
        <taxon>Streptophyta</taxon>
        <taxon>Embryophyta</taxon>
        <taxon>Tracheophyta</taxon>
        <taxon>Spermatophyta</taxon>
        <taxon>Magnoliopsida</taxon>
        <taxon>eudicotyledons</taxon>
        <taxon>Gunneridae</taxon>
        <taxon>Pentapetalae</taxon>
        <taxon>rosids</taxon>
        <taxon>malvids</taxon>
        <taxon>Sapindales</taxon>
        <taxon>Sapindaceae</taxon>
        <taxon>Hippocastanoideae</taxon>
        <taxon>Acereae</taxon>
        <taxon>Dipteronia</taxon>
    </lineage>
</organism>
<feature type="region of interest" description="Disordered" evidence="1">
    <location>
        <begin position="1"/>
        <end position="25"/>
    </location>
</feature>
<dbReference type="Proteomes" id="UP001280121">
    <property type="component" value="Unassembled WGS sequence"/>
</dbReference>
<gene>
    <name evidence="2" type="ORF">Ddye_004771</name>
</gene>
<evidence type="ECO:0000313" key="3">
    <source>
        <dbReference type="Proteomes" id="UP001280121"/>
    </source>
</evidence>
<dbReference type="SUPFAM" id="SSF53098">
    <property type="entry name" value="Ribonuclease H-like"/>
    <property type="match status" value="1"/>
</dbReference>
<proteinExistence type="predicted"/>
<evidence type="ECO:0000256" key="1">
    <source>
        <dbReference type="SAM" id="MobiDB-lite"/>
    </source>
</evidence>
<feature type="compositionally biased region" description="Polar residues" evidence="1">
    <location>
        <begin position="1"/>
        <end position="11"/>
    </location>
</feature>
<accession>A0AAD9XFT2</accession>
<name>A0AAD9XFT2_9ROSI</name>
<evidence type="ECO:0000313" key="2">
    <source>
        <dbReference type="EMBL" id="KAK2658238.1"/>
    </source>
</evidence>
<reference evidence="2" key="1">
    <citation type="journal article" date="2023" name="Plant J.">
        <title>Genome sequences and population genomics provide insights into the demographic history, inbreeding, and mutation load of two 'living fossil' tree species of Dipteronia.</title>
        <authorList>
            <person name="Feng Y."/>
            <person name="Comes H.P."/>
            <person name="Chen J."/>
            <person name="Zhu S."/>
            <person name="Lu R."/>
            <person name="Zhang X."/>
            <person name="Li P."/>
            <person name="Qiu J."/>
            <person name="Olsen K.M."/>
            <person name="Qiu Y."/>
        </authorList>
    </citation>
    <scope>NUCLEOTIDE SEQUENCE</scope>
    <source>
        <strain evidence="2">KIB01</strain>
    </source>
</reference>
<dbReference type="PANTHER" id="PTHR46481">
    <property type="entry name" value="ZINC FINGER BED DOMAIN-CONTAINING PROTEIN 4"/>
    <property type="match status" value="1"/>
</dbReference>
<dbReference type="PANTHER" id="PTHR46481:SF6">
    <property type="entry name" value="ZINC FINGER BED DOMAIN-CONTAINING PROTEIN RICESLEEPER 2-LIKE"/>
    <property type="match status" value="1"/>
</dbReference>
<dbReference type="EMBL" id="JANJYI010000002">
    <property type="protein sequence ID" value="KAK2658238.1"/>
    <property type="molecule type" value="Genomic_DNA"/>
</dbReference>
<sequence length="418" mass="48405">MDSSSNNNVIPSLTEEEEGNDTMEPMEANNRYNISIESGQGQKRKRTFIAWSSFVIVGKNTQGKEQCKCKYCGKQCICEGTHGIGNVRRHTEFQCPKIIMHDHRQMLLKNNKSANMIVSNPKSQNEFRTIVAETIVLHELPFSFVEWLGVRRIIGYCTDEFHMVSRNTVKVDVLSLYGIEKTKVKTLREEIPGKICLTSDLWTSIATDGYMCLTTHFIDKNWVKVLSFCFMRPPHDRVSLSDKIKKLLCEWKMVNIIFSITLDNASSNNSLVHNLNIKKALLCDGEFLYIRCCVHIINLIVQDGLKEIDDVVHKVREGVKYARALQTTKQKFIECIKRVHLDSKRGLRQDVHTRWNSTYLMLDSVIYYRLACTALELADSNYKHCPSESEWEKVEKLCKFLRHFYDTTNLFSETKYPT</sequence>